<accession>A0ABS9NN13</accession>
<comment type="caution">
    <text evidence="1">The sequence shown here is derived from an EMBL/GenBank/DDBJ whole genome shotgun (WGS) entry which is preliminary data.</text>
</comment>
<evidence type="ECO:0000313" key="1">
    <source>
        <dbReference type="EMBL" id="MCG6504166.1"/>
    </source>
</evidence>
<dbReference type="Pfam" id="PF20207">
    <property type="entry name" value="DUF6568"/>
    <property type="match status" value="1"/>
</dbReference>
<evidence type="ECO:0000313" key="2">
    <source>
        <dbReference type="Proteomes" id="UP001298424"/>
    </source>
</evidence>
<dbReference type="Proteomes" id="UP001298424">
    <property type="component" value="Unassembled WGS sequence"/>
</dbReference>
<reference evidence="1 2" key="1">
    <citation type="submission" date="2022-02" db="EMBL/GenBank/DDBJ databases">
        <title>Genome sequence data of Kingella unionensis sp. nov. strain CICC 24913 (CCUG 75125).</title>
        <authorList>
            <person name="Xiao M."/>
        </authorList>
    </citation>
    <scope>NUCLEOTIDE SEQUENCE [LARGE SCALE GENOMIC DNA]</scope>
    <source>
        <strain evidence="1 2">CICC 24913</strain>
    </source>
</reference>
<name>A0ABS9NN13_9NEIS</name>
<organism evidence="1 2">
    <name type="scientific">Kingella pumchi</name>
    <dbReference type="NCBI Taxonomy" id="2779506"/>
    <lineage>
        <taxon>Bacteria</taxon>
        <taxon>Pseudomonadati</taxon>
        <taxon>Pseudomonadota</taxon>
        <taxon>Betaproteobacteria</taxon>
        <taxon>Neisseriales</taxon>
        <taxon>Neisseriaceae</taxon>
        <taxon>Kingella</taxon>
    </lineage>
</organism>
<gene>
    <name evidence="1" type="ORF">MB824_06625</name>
</gene>
<sequence length="119" mass="12858">MMSAPTEQDFSAITAAFTAVCPEDVERLIAGGRSAVVFFGRESCSYCRRFLPKLARAVRQTGAAVHFADSRDKAAWAELRATYAIRTVPALLRLPEGEAVCDSSLSEERIAAFLTAQAA</sequence>
<dbReference type="RefSeq" id="WP_238747317.1">
    <property type="nucleotide sequence ID" value="NZ_JAKOOW010000024.1"/>
</dbReference>
<dbReference type="InterPro" id="IPR036249">
    <property type="entry name" value="Thioredoxin-like_sf"/>
</dbReference>
<protein>
    <submittedName>
        <fullName evidence="1">Thioredoxin family protein</fullName>
    </submittedName>
</protein>
<dbReference type="Gene3D" id="3.40.30.10">
    <property type="entry name" value="Glutaredoxin"/>
    <property type="match status" value="1"/>
</dbReference>
<proteinExistence type="predicted"/>
<dbReference type="SUPFAM" id="SSF52833">
    <property type="entry name" value="Thioredoxin-like"/>
    <property type="match status" value="1"/>
</dbReference>
<keyword evidence="2" id="KW-1185">Reference proteome</keyword>
<dbReference type="CDD" id="cd02947">
    <property type="entry name" value="TRX_family"/>
    <property type="match status" value="1"/>
</dbReference>
<dbReference type="InterPro" id="IPR046698">
    <property type="entry name" value="PedC-like"/>
</dbReference>
<dbReference type="EMBL" id="JAKOOW010000024">
    <property type="protein sequence ID" value="MCG6504166.1"/>
    <property type="molecule type" value="Genomic_DNA"/>
</dbReference>